<dbReference type="SUPFAM" id="SSF56672">
    <property type="entry name" value="DNA/RNA polymerases"/>
    <property type="match status" value="1"/>
</dbReference>
<sequence length="78" mass="8499">MPKTEAEIQTEEVRQKVIQHADDVVSILSDLMKAGLVISGMKSAFAMTKVEVLGYMCTTDGRCPTDSKVAAIQAWDIP</sequence>
<gene>
    <name evidence="1" type="ORF">BJ085DRAFT_17582</name>
</gene>
<dbReference type="InterPro" id="IPR043128">
    <property type="entry name" value="Rev_trsase/Diguanyl_cyclase"/>
</dbReference>
<dbReference type="AlphaFoldDB" id="A0A4P9ZKN4"/>
<organism evidence="1 2">
    <name type="scientific">Dimargaris cristalligena</name>
    <dbReference type="NCBI Taxonomy" id="215637"/>
    <lineage>
        <taxon>Eukaryota</taxon>
        <taxon>Fungi</taxon>
        <taxon>Fungi incertae sedis</taxon>
        <taxon>Zoopagomycota</taxon>
        <taxon>Kickxellomycotina</taxon>
        <taxon>Dimargaritomycetes</taxon>
        <taxon>Dimargaritales</taxon>
        <taxon>Dimargaritaceae</taxon>
        <taxon>Dimargaris</taxon>
    </lineage>
</organism>
<proteinExistence type="predicted"/>
<dbReference type="Gene3D" id="3.30.70.270">
    <property type="match status" value="1"/>
</dbReference>
<evidence type="ECO:0000313" key="1">
    <source>
        <dbReference type="EMBL" id="RKP33824.1"/>
    </source>
</evidence>
<dbReference type="Proteomes" id="UP000268162">
    <property type="component" value="Unassembled WGS sequence"/>
</dbReference>
<evidence type="ECO:0000313" key="2">
    <source>
        <dbReference type="Proteomes" id="UP000268162"/>
    </source>
</evidence>
<name>A0A4P9ZKN4_9FUNG</name>
<reference evidence="2" key="1">
    <citation type="journal article" date="2018" name="Nat. Microbiol.">
        <title>Leveraging single-cell genomics to expand the fungal tree of life.</title>
        <authorList>
            <person name="Ahrendt S.R."/>
            <person name="Quandt C.A."/>
            <person name="Ciobanu D."/>
            <person name="Clum A."/>
            <person name="Salamov A."/>
            <person name="Andreopoulos B."/>
            <person name="Cheng J.F."/>
            <person name="Woyke T."/>
            <person name="Pelin A."/>
            <person name="Henrissat B."/>
            <person name="Reynolds N.K."/>
            <person name="Benny G.L."/>
            <person name="Smith M.E."/>
            <person name="James T.Y."/>
            <person name="Grigoriev I.V."/>
        </authorList>
    </citation>
    <scope>NUCLEOTIDE SEQUENCE [LARGE SCALE GENOMIC DNA]</scope>
    <source>
        <strain evidence="2">RSA 468</strain>
    </source>
</reference>
<feature type="non-terminal residue" evidence="1">
    <location>
        <position position="78"/>
    </location>
</feature>
<dbReference type="EMBL" id="ML003532">
    <property type="protein sequence ID" value="RKP33824.1"/>
    <property type="molecule type" value="Genomic_DNA"/>
</dbReference>
<dbReference type="STRING" id="215637.A0A4P9ZKN4"/>
<dbReference type="InterPro" id="IPR043502">
    <property type="entry name" value="DNA/RNA_pol_sf"/>
</dbReference>
<accession>A0A4P9ZKN4</accession>
<protein>
    <submittedName>
        <fullName evidence="1">Uncharacterized protein</fullName>
    </submittedName>
</protein>
<keyword evidence="2" id="KW-1185">Reference proteome</keyword>